<name>A0A1X7U907_AMPQE</name>
<dbReference type="EnsemblMetazoa" id="Aqu2.1.23979_001">
    <property type="protein sequence ID" value="Aqu2.1.23979_001"/>
    <property type="gene ID" value="Aqu2.1.23979"/>
</dbReference>
<dbReference type="AlphaFoldDB" id="A0A1X7U907"/>
<dbReference type="InParanoid" id="A0A1X7U907"/>
<protein>
    <submittedName>
        <fullName evidence="1">Uncharacterized protein</fullName>
    </submittedName>
</protein>
<evidence type="ECO:0000313" key="1">
    <source>
        <dbReference type="EnsemblMetazoa" id="Aqu2.1.23979_001"/>
    </source>
</evidence>
<proteinExistence type="predicted"/>
<organism evidence="1">
    <name type="scientific">Amphimedon queenslandica</name>
    <name type="common">Sponge</name>
    <dbReference type="NCBI Taxonomy" id="400682"/>
    <lineage>
        <taxon>Eukaryota</taxon>
        <taxon>Metazoa</taxon>
        <taxon>Porifera</taxon>
        <taxon>Demospongiae</taxon>
        <taxon>Heteroscleromorpha</taxon>
        <taxon>Haplosclerida</taxon>
        <taxon>Niphatidae</taxon>
        <taxon>Amphimedon</taxon>
    </lineage>
</organism>
<accession>A0A1X7U907</accession>
<reference evidence="1" key="1">
    <citation type="submission" date="2017-05" db="UniProtKB">
        <authorList>
            <consortium name="EnsemblMetazoa"/>
        </authorList>
    </citation>
    <scope>IDENTIFICATION</scope>
</reference>
<sequence>MLQTQSAFTMEIDPAINSEINLYEGNIADFTTNDKSEIITDITESVEYWTEKLPLQFEL</sequence>